<dbReference type="Proteomes" id="UP000012073">
    <property type="component" value="Unassembled WGS sequence"/>
</dbReference>
<dbReference type="EMBL" id="HG001949">
    <property type="protein sequence ID" value="CDF38637.1"/>
    <property type="molecule type" value="Genomic_DNA"/>
</dbReference>
<dbReference type="KEGG" id="ccp:CHC_T00006442001"/>
<proteinExistence type="predicted"/>
<accession>R7QJE3</accession>
<reference evidence="2" key="1">
    <citation type="journal article" date="2013" name="Proc. Natl. Acad. Sci. U.S.A.">
        <title>Genome structure and metabolic features in the red seaweed Chondrus crispus shed light on evolution of the Archaeplastida.</title>
        <authorList>
            <person name="Collen J."/>
            <person name="Porcel B."/>
            <person name="Carre W."/>
            <person name="Ball S.G."/>
            <person name="Chaparro C."/>
            <person name="Tonon T."/>
            <person name="Barbeyron T."/>
            <person name="Michel G."/>
            <person name="Noel B."/>
            <person name="Valentin K."/>
            <person name="Elias M."/>
            <person name="Artiguenave F."/>
            <person name="Arun A."/>
            <person name="Aury J.M."/>
            <person name="Barbosa-Neto J.F."/>
            <person name="Bothwell J.H."/>
            <person name="Bouget F.Y."/>
            <person name="Brillet L."/>
            <person name="Cabello-Hurtado F."/>
            <person name="Capella-Gutierrez S."/>
            <person name="Charrier B."/>
            <person name="Cladiere L."/>
            <person name="Cock J.M."/>
            <person name="Coelho S.M."/>
            <person name="Colleoni C."/>
            <person name="Czjzek M."/>
            <person name="Da Silva C."/>
            <person name="Delage L."/>
            <person name="Denoeud F."/>
            <person name="Deschamps P."/>
            <person name="Dittami S.M."/>
            <person name="Gabaldon T."/>
            <person name="Gachon C.M."/>
            <person name="Groisillier A."/>
            <person name="Herve C."/>
            <person name="Jabbari K."/>
            <person name="Katinka M."/>
            <person name="Kloareg B."/>
            <person name="Kowalczyk N."/>
            <person name="Labadie K."/>
            <person name="Leblanc C."/>
            <person name="Lopez P.J."/>
            <person name="McLachlan D.H."/>
            <person name="Meslet-Cladiere L."/>
            <person name="Moustafa A."/>
            <person name="Nehr Z."/>
            <person name="Nyvall Collen P."/>
            <person name="Panaud O."/>
            <person name="Partensky F."/>
            <person name="Poulain J."/>
            <person name="Rensing S.A."/>
            <person name="Rousvoal S."/>
            <person name="Samson G."/>
            <person name="Symeonidi A."/>
            <person name="Weissenbach J."/>
            <person name="Zambounis A."/>
            <person name="Wincker P."/>
            <person name="Boyen C."/>
        </authorList>
    </citation>
    <scope>NUCLEOTIDE SEQUENCE [LARGE SCALE GENOMIC DNA]</scope>
    <source>
        <strain evidence="2">cv. Stackhouse</strain>
    </source>
</reference>
<dbReference type="Gramene" id="CDF38637">
    <property type="protein sequence ID" value="CDF38637"/>
    <property type="gene ID" value="CHC_T00006442001"/>
</dbReference>
<evidence type="ECO:0000313" key="1">
    <source>
        <dbReference type="EMBL" id="CDF38637.1"/>
    </source>
</evidence>
<keyword evidence="2" id="KW-1185">Reference proteome</keyword>
<dbReference type="GeneID" id="17326251"/>
<organism evidence="1 2">
    <name type="scientific">Chondrus crispus</name>
    <name type="common">Carrageen Irish moss</name>
    <name type="synonym">Polymorpha crispa</name>
    <dbReference type="NCBI Taxonomy" id="2769"/>
    <lineage>
        <taxon>Eukaryota</taxon>
        <taxon>Rhodophyta</taxon>
        <taxon>Florideophyceae</taxon>
        <taxon>Rhodymeniophycidae</taxon>
        <taxon>Gigartinales</taxon>
        <taxon>Gigartinaceae</taxon>
        <taxon>Chondrus</taxon>
    </lineage>
</organism>
<evidence type="ECO:0000313" key="2">
    <source>
        <dbReference type="Proteomes" id="UP000012073"/>
    </source>
</evidence>
<gene>
    <name evidence="1" type="ORF">CHC_T00006442001</name>
</gene>
<protein>
    <submittedName>
        <fullName evidence="1">Uncharacterized protein</fullName>
    </submittedName>
</protein>
<sequence length="66" mass="7373">MNIGSSQYPTDAASIAQEWKVKAWSSCEAPHASRILHKTGKNVLYEVMETSPQLDVDVKVMLLVLR</sequence>
<dbReference type="AlphaFoldDB" id="R7QJE3"/>
<name>R7QJE3_CHOCR</name>
<dbReference type="RefSeq" id="XP_005718542.1">
    <property type="nucleotide sequence ID" value="XM_005718485.1"/>
</dbReference>